<keyword evidence="1" id="KW-0812">Transmembrane</keyword>
<organism evidence="2 3">
    <name type="scientific">Pseudomonas chlororaphis</name>
    <dbReference type="NCBI Taxonomy" id="587753"/>
    <lineage>
        <taxon>Bacteria</taxon>
        <taxon>Pseudomonadati</taxon>
        <taxon>Pseudomonadota</taxon>
        <taxon>Gammaproteobacteria</taxon>
        <taxon>Pseudomonadales</taxon>
        <taxon>Pseudomonadaceae</taxon>
        <taxon>Pseudomonas</taxon>
    </lineage>
</organism>
<dbReference type="Proteomes" id="UP000516316">
    <property type="component" value="Chromosome"/>
</dbReference>
<dbReference type="RefSeq" id="WP_016704342.1">
    <property type="nucleotide sequence ID" value="NZ_CATKQY010000010.1"/>
</dbReference>
<evidence type="ECO:0000313" key="2">
    <source>
        <dbReference type="EMBL" id="QNR46155.1"/>
    </source>
</evidence>
<accession>A0AAP9VS10</accession>
<reference evidence="2 3" key="1">
    <citation type="submission" date="2020-09" db="EMBL/GenBank/DDBJ databases">
        <title>The Genome Sequence of Pseudomonas chlororaphis strain Qlu-1 - A phenazine-derivative-producing strain.</title>
        <authorList>
            <person name="Li L."/>
            <person name="Liu K."/>
        </authorList>
    </citation>
    <scope>NUCLEOTIDE SEQUENCE [LARGE SCALE GENOMIC DNA]</scope>
    <source>
        <strain evidence="3">qlu-1</strain>
    </source>
</reference>
<dbReference type="KEGG" id="pch:EY04_21645"/>
<dbReference type="AlphaFoldDB" id="A0AAP9VS10"/>
<keyword evidence="1" id="KW-1133">Transmembrane helix</keyword>
<sequence>MHVIIFRPAQLKGSWLFNLLLRLDRFIYWFAPSLAMLTGAAGIALCFLAWQQQLILTGVGGALLILMAAGITMLWSNYEWWLFKLSPQKGLNIPLK</sequence>
<proteinExistence type="predicted"/>
<feature type="transmembrane region" description="Helical" evidence="1">
    <location>
        <begin position="54"/>
        <end position="75"/>
    </location>
</feature>
<gene>
    <name evidence="2" type="ORF">HLB40_21125</name>
</gene>
<dbReference type="EMBL" id="CP061079">
    <property type="protein sequence ID" value="QNR46155.1"/>
    <property type="molecule type" value="Genomic_DNA"/>
</dbReference>
<keyword evidence="1" id="KW-0472">Membrane</keyword>
<name>A0AAP9VS10_9PSED</name>
<protein>
    <submittedName>
        <fullName evidence="2">Uncharacterized protein</fullName>
    </submittedName>
</protein>
<evidence type="ECO:0000313" key="3">
    <source>
        <dbReference type="Proteomes" id="UP000516316"/>
    </source>
</evidence>
<feature type="transmembrane region" description="Helical" evidence="1">
    <location>
        <begin position="26"/>
        <end position="47"/>
    </location>
</feature>
<evidence type="ECO:0000256" key="1">
    <source>
        <dbReference type="SAM" id="Phobius"/>
    </source>
</evidence>